<sequence>MYGNKQENPGPLKRKEEPSEEEEETDESGSEEEDEHEYNNQEFKTKGEFLLSLRNITKDQFRDKKWFAQIIEDGQSRIRSKAKRTHLTTEMFRWEDNTLKYKNVDKWSKLDFVNTTKIHIKNWATRKNKREAEGARKHQTYICITLKKDKIEGMSSREIWNWIRAENPPRGTYVGETFSDVIGARYGHFKKCQKRPSSLTLHLRETGDRCFQVGVVITDSEDERKDLEEFIIHYLAQQEEEKCSMKMINKKTDFRIDPDLRATARNLVHAGIALIRFEETGAIDVANRYDLNYVCTPEDFVEKIMTGQN</sequence>
<evidence type="ECO:0000256" key="1">
    <source>
        <dbReference type="SAM" id="MobiDB-lite"/>
    </source>
</evidence>
<dbReference type="Proteomes" id="UP000198287">
    <property type="component" value="Unassembled WGS sequence"/>
</dbReference>
<dbReference type="EMBL" id="LNIX01000002">
    <property type="protein sequence ID" value="OXA60327.1"/>
    <property type="molecule type" value="Genomic_DNA"/>
</dbReference>
<reference evidence="2 3" key="1">
    <citation type="submission" date="2015-12" db="EMBL/GenBank/DDBJ databases">
        <title>The genome of Folsomia candida.</title>
        <authorList>
            <person name="Faddeeva A."/>
            <person name="Derks M.F."/>
            <person name="Anvar Y."/>
            <person name="Smit S."/>
            <person name="Van Straalen N."/>
            <person name="Roelofs D."/>
        </authorList>
    </citation>
    <scope>NUCLEOTIDE SEQUENCE [LARGE SCALE GENOMIC DNA]</scope>
    <source>
        <strain evidence="2 3">VU population</strain>
        <tissue evidence="2">Whole body</tissue>
    </source>
</reference>
<evidence type="ECO:0000313" key="3">
    <source>
        <dbReference type="Proteomes" id="UP000198287"/>
    </source>
</evidence>
<comment type="caution">
    <text evidence="2">The sequence shown here is derived from an EMBL/GenBank/DDBJ whole genome shotgun (WGS) entry which is preliminary data.</text>
</comment>
<gene>
    <name evidence="2" type="ORF">Fcan01_05240</name>
</gene>
<feature type="compositionally biased region" description="Acidic residues" evidence="1">
    <location>
        <begin position="18"/>
        <end position="36"/>
    </location>
</feature>
<name>A0A226ET30_FOLCA</name>
<accession>A0A226ET30</accession>
<dbReference type="AlphaFoldDB" id="A0A226ET30"/>
<protein>
    <submittedName>
        <fullName evidence="2">Uncharacterized protein</fullName>
    </submittedName>
</protein>
<evidence type="ECO:0000313" key="2">
    <source>
        <dbReference type="EMBL" id="OXA60327.1"/>
    </source>
</evidence>
<organism evidence="2 3">
    <name type="scientific">Folsomia candida</name>
    <name type="common">Springtail</name>
    <dbReference type="NCBI Taxonomy" id="158441"/>
    <lineage>
        <taxon>Eukaryota</taxon>
        <taxon>Metazoa</taxon>
        <taxon>Ecdysozoa</taxon>
        <taxon>Arthropoda</taxon>
        <taxon>Hexapoda</taxon>
        <taxon>Collembola</taxon>
        <taxon>Entomobryomorpha</taxon>
        <taxon>Isotomoidea</taxon>
        <taxon>Isotomidae</taxon>
        <taxon>Proisotominae</taxon>
        <taxon>Folsomia</taxon>
    </lineage>
</organism>
<feature type="region of interest" description="Disordered" evidence="1">
    <location>
        <begin position="1"/>
        <end position="41"/>
    </location>
</feature>
<proteinExistence type="predicted"/>
<keyword evidence="3" id="KW-1185">Reference proteome</keyword>